<dbReference type="Pfam" id="PF09445">
    <property type="entry name" value="Methyltransf_15"/>
    <property type="match status" value="1"/>
</dbReference>
<gene>
    <name evidence="23" type="ORF">BDA99DRAFT_444153</name>
</gene>
<organism evidence="23 24">
    <name type="scientific">Phascolomyces articulosus</name>
    <dbReference type="NCBI Taxonomy" id="60185"/>
    <lineage>
        <taxon>Eukaryota</taxon>
        <taxon>Fungi</taxon>
        <taxon>Fungi incertae sedis</taxon>
        <taxon>Mucoromycota</taxon>
        <taxon>Mucoromycotina</taxon>
        <taxon>Mucoromycetes</taxon>
        <taxon>Mucorales</taxon>
        <taxon>Lichtheimiaceae</taxon>
        <taxon>Phascolomyces</taxon>
    </lineage>
</organism>
<comment type="caution">
    <text evidence="23">The sequence shown here is derived from an EMBL/GenBank/DDBJ whole genome shotgun (WGS) entry which is preliminary data.</text>
</comment>
<keyword evidence="24" id="KW-1185">Reference proteome</keyword>
<keyword evidence="12" id="KW-0539">Nucleus</keyword>
<evidence type="ECO:0000256" key="18">
    <source>
        <dbReference type="ARBA" id="ARBA00049790"/>
    </source>
</evidence>
<dbReference type="Proteomes" id="UP001209540">
    <property type="component" value="Unassembled WGS sequence"/>
</dbReference>
<evidence type="ECO:0000256" key="13">
    <source>
        <dbReference type="ARBA" id="ARBA00025783"/>
    </source>
</evidence>
<reference evidence="23" key="2">
    <citation type="submission" date="2023-02" db="EMBL/GenBank/DDBJ databases">
        <authorList>
            <consortium name="DOE Joint Genome Institute"/>
            <person name="Mondo S.J."/>
            <person name="Chang Y."/>
            <person name="Wang Y."/>
            <person name="Ahrendt S."/>
            <person name="Andreopoulos W."/>
            <person name="Barry K."/>
            <person name="Beard J."/>
            <person name="Benny G.L."/>
            <person name="Blankenship S."/>
            <person name="Bonito G."/>
            <person name="Cuomo C."/>
            <person name="Desiro A."/>
            <person name="Gervers K.A."/>
            <person name="Hundley H."/>
            <person name="Kuo A."/>
            <person name="LaButti K."/>
            <person name="Lang B.F."/>
            <person name="Lipzen A."/>
            <person name="O'Donnell K."/>
            <person name="Pangilinan J."/>
            <person name="Reynolds N."/>
            <person name="Sandor L."/>
            <person name="Smith M.W."/>
            <person name="Tsang A."/>
            <person name="Grigoriev I.V."/>
            <person name="Stajich J.E."/>
            <person name="Spatafora J.W."/>
        </authorList>
    </citation>
    <scope>NUCLEOTIDE SEQUENCE</scope>
    <source>
        <strain evidence="23">RSA 2281</strain>
    </source>
</reference>
<dbReference type="GO" id="GO:0015030">
    <property type="term" value="C:Cajal body"/>
    <property type="evidence" value="ECO:0007669"/>
    <property type="project" value="UniProtKB-SubCell"/>
</dbReference>
<dbReference type="Gene3D" id="3.40.50.150">
    <property type="entry name" value="Vaccinia Virus protein VP39"/>
    <property type="match status" value="1"/>
</dbReference>
<protein>
    <recommendedName>
        <fullName evidence="4">Trimethylguanosine synthase</fullName>
    </recommendedName>
    <alternativeName>
        <fullName evidence="18">Cap-specific guanine-N(2) methyltransferase</fullName>
    </alternativeName>
    <alternativeName>
        <fullName evidence="21">Nuclear receptor coactivator 6-interacting protein</fullName>
    </alternativeName>
    <alternativeName>
        <fullName evidence="22">PRIP-interacting protein with methyltransferase motif</fullName>
    </alternativeName>
</protein>
<evidence type="ECO:0000256" key="10">
    <source>
        <dbReference type="ARBA" id="ARBA00023015"/>
    </source>
</evidence>
<evidence type="ECO:0000256" key="9">
    <source>
        <dbReference type="ARBA" id="ARBA00022691"/>
    </source>
</evidence>
<dbReference type="InterPro" id="IPR019012">
    <property type="entry name" value="RNA_cap_Gua-N2-MeTrfase"/>
</dbReference>
<evidence type="ECO:0000256" key="4">
    <source>
        <dbReference type="ARBA" id="ARBA00018517"/>
    </source>
</evidence>
<evidence type="ECO:0000256" key="17">
    <source>
        <dbReference type="ARBA" id="ARBA00049075"/>
    </source>
</evidence>
<dbReference type="PANTHER" id="PTHR14741">
    <property type="entry name" value="S-ADENOSYLMETHIONINE-DEPENDENT METHYLTRANSFERASE RELATED"/>
    <property type="match status" value="1"/>
</dbReference>
<keyword evidence="8" id="KW-0808">Transferase</keyword>
<dbReference type="GO" id="GO:0005737">
    <property type="term" value="C:cytoplasm"/>
    <property type="evidence" value="ECO:0007669"/>
    <property type="project" value="UniProtKB-SubCell"/>
</dbReference>
<dbReference type="GO" id="GO:0005730">
    <property type="term" value="C:nucleolus"/>
    <property type="evidence" value="ECO:0007669"/>
    <property type="project" value="UniProtKB-SubCell"/>
</dbReference>
<comment type="similarity">
    <text evidence="13">Belongs to the methyltransferase superfamily. Trimethylguanosine synthase family.</text>
</comment>
<evidence type="ECO:0000313" key="24">
    <source>
        <dbReference type="Proteomes" id="UP001209540"/>
    </source>
</evidence>
<name>A0AAD5JS43_9FUNG</name>
<evidence type="ECO:0000256" key="21">
    <source>
        <dbReference type="ARBA" id="ARBA00079339"/>
    </source>
</evidence>
<comment type="function">
    <text evidence="19">Catalyzes the 2 serial methylation steps for the conversion of the 7-monomethylguanosine (m(7)G) caps of snRNAs and snoRNAs to a 2,2,7-trimethylguanosine (m(2,2,7)G) cap structure. The enzyme is specific for guanine, and N7 methylation must precede N2 methylation. Hypermethylation of the m7G cap of U snRNAs leads to their concentration in nuclear foci, their colocalization with coilin and the formation of canonical Cajal bodies (CBs). Plays a role in transcriptional regulation.</text>
</comment>
<keyword evidence="9" id="KW-0949">S-adenosyl-L-methionine</keyword>
<evidence type="ECO:0000256" key="14">
    <source>
        <dbReference type="ARBA" id="ARBA00047418"/>
    </source>
</evidence>
<comment type="catalytic activity">
    <reaction evidence="15">
        <text>a 5'-end (N(7)-methyl 5'-triphosphoguanosine)-ribonucleoside in snoRNA + S-adenosyl-L-methionine = a 5'-end (N(2),N(7)-dimethyl 5'-triphosphoguanosine)-ribonucleoside in snoRNA + S-adenosyl-L-homocysteine + H(+)</text>
        <dbReference type="Rhea" id="RHEA:78475"/>
        <dbReference type="Rhea" id="RHEA-COMP:19086"/>
        <dbReference type="Rhea" id="RHEA-COMP:19088"/>
        <dbReference type="ChEBI" id="CHEBI:15378"/>
        <dbReference type="ChEBI" id="CHEBI:57856"/>
        <dbReference type="ChEBI" id="CHEBI:59789"/>
        <dbReference type="ChEBI" id="CHEBI:156461"/>
        <dbReference type="ChEBI" id="CHEBI:172880"/>
    </reaction>
    <physiologicalReaction direction="left-to-right" evidence="15">
        <dbReference type="Rhea" id="RHEA:78476"/>
    </physiologicalReaction>
</comment>
<evidence type="ECO:0000256" key="3">
    <source>
        <dbReference type="ARBA" id="ARBA00004604"/>
    </source>
</evidence>
<dbReference type="CDD" id="cd02440">
    <property type="entry name" value="AdoMet_MTases"/>
    <property type="match status" value="1"/>
</dbReference>
<evidence type="ECO:0000256" key="5">
    <source>
        <dbReference type="ARBA" id="ARBA00022490"/>
    </source>
</evidence>
<evidence type="ECO:0000256" key="20">
    <source>
        <dbReference type="ARBA" id="ARBA00064494"/>
    </source>
</evidence>
<dbReference type="InterPro" id="IPR029063">
    <property type="entry name" value="SAM-dependent_MTases_sf"/>
</dbReference>
<keyword evidence="7 23" id="KW-0489">Methyltransferase</keyword>
<comment type="subcellular location">
    <subcellularLocation>
        <location evidence="2">Cytoplasm</location>
    </subcellularLocation>
    <subcellularLocation>
        <location evidence="1">Nucleus</location>
        <location evidence="1">Cajal body</location>
    </subcellularLocation>
    <subcellularLocation>
        <location evidence="3">Nucleus</location>
        <location evidence="3">Nucleolus</location>
    </subcellularLocation>
</comment>
<evidence type="ECO:0000256" key="7">
    <source>
        <dbReference type="ARBA" id="ARBA00022603"/>
    </source>
</evidence>
<dbReference type="SUPFAM" id="SSF53335">
    <property type="entry name" value="S-adenosyl-L-methionine-dependent methyltransferases"/>
    <property type="match status" value="1"/>
</dbReference>
<comment type="catalytic activity">
    <reaction evidence="16">
        <text>a 5'-end (N(2),N(7)-dimethyl 5'-triphosphoguanosine)-ribonucleoside in snRNA + S-adenosyl-L-methionine = a 5'-end (N(2),N(2),N(7)-trimethyl 5'-triphosphoguanosine)-ribonucleoside in snRNA + S-adenosyl-L-homocysteine + H(+)</text>
        <dbReference type="Rhea" id="RHEA:78479"/>
        <dbReference type="Rhea" id="RHEA-COMP:19087"/>
        <dbReference type="Rhea" id="RHEA-COMP:19089"/>
        <dbReference type="ChEBI" id="CHEBI:15378"/>
        <dbReference type="ChEBI" id="CHEBI:57856"/>
        <dbReference type="ChEBI" id="CHEBI:59789"/>
        <dbReference type="ChEBI" id="CHEBI:167623"/>
        <dbReference type="ChEBI" id="CHEBI:172880"/>
    </reaction>
    <physiologicalReaction direction="left-to-right" evidence="16">
        <dbReference type="Rhea" id="RHEA:78480"/>
    </physiologicalReaction>
</comment>
<evidence type="ECO:0000256" key="1">
    <source>
        <dbReference type="ARBA" id="ARBA00004408"/>
    </source>
</evidence>
<evidence type="ECO:0000256" key="22">
    <source>
        <dbReference type="ARBA" id="ARBA00081504"/>
    </source>
</evidence>
<comment type="catalytic activity">
    <reaction evidence="14">
        <text>a 5'-end (N(2),N(7)-dimethyl 5'-triphosphoguanosine)-ribonucleoside in snoRNA + S-adenosyl-L-methionine = a 5'-end (N(2),N(2),N(7)-trimethyl 5'-triphosphoguanosine)-ribonucleoside in snoRNA + S-adenosyl-L-homocysteine + H(+)</text>
        <dbReference type="Rhea" id="RHEA:78507"/>
        <dbReference type="Rhea" id="RHEA-COMP:19088"/>
        <dbReference type="Rhea" id="RHEA-COMP:19090"/>
        <dbReference type="ChEBI" id="CHEBI:15378"/>
        <dbReference type="ChEBI" id="CHEBI:57856"/>
        <dbReference type="ChEBI" id="CHEBI:59789"/>
        <dbReference type="ChEBI" id="CHEBI:167623"/>
        <dbReference type="ChEBI" id="CHEBI:172880"/>
    </reaction>
    <physiologicalReaction direction="left-to-right" evidence="14">
        <dbReference type="Rhea" id="RHEA:78508"/>
    </physiologicalReaction>
</comment>
<proteinExistence type="inferred from homology"/>
<evidence type="ECO:0000256" key="6">
    <source>
        <dbReference type="ARBA" id="ARBA00022553"/>
    </source>
</evidence>
<evidence type="ECO:0000256" key="16">
    <source>
        <dbReference type="ARBA" id="ARBA00048763"/>
    </source>
</evidence>
<evidence type="ECO:0000256" key="15">
    <source>
        <dbReference type="ARBA" id="ARBA00048740"/>
    </source>
</evidence>
<dbReference type="EMBL" id="JAIXMP010000029">
    <property type="protein sequence ID" value="KAI9251810.1"/>
    <property type="molecule type" value="Genomic_DNA"/>
</dbReference>
<evidence type="ECO:0000256" key="19">
    <source>
        <dbReference type="ARBA" id="ARBA00057179"/>
    </source>
</evidence>
<keyword evidence="11" id="KW-0804">Transcription</keyword>
<accession>A0AAD5JS43</accession>
<dbReference type="GO" id="GO:0071164">
    <property type="term" value="F:RNA cap trimethylguanosine synthase activity"/>
    <property type="evidence" value="ECO:0007669"/>
    <property type="project" value="TreeGrafter"/>
</dbReference>
<evidence type="ECO:0000313" key="23">
    <source>
        <dbReference type="EMBL" id="KAI9251810.1"/>
    </source>
</evidence>
<reference evidence="23" key="1">
    <citation type="journal article" date="2022" name="IScience">
        <title>Evolution of zygomycete secretomes and the origins of terrestrial fungal ecologies.</title>
        <authorList>
            <person name="Chang Y."/>
            <person name="Wang Y."/>
            <person name="Mondo S."/>
            <person name="Ahrendt S."/>
            <person name="Andreopoulos W."/>
            <person name="Barry K."/>
            <person name="Beard J."/>
            <person name="Benny G.L."/>
            <person name="Blankenship S."/>
            <person name="Bonito G."/>
            <person name="Cuomo C."/>
            <person name="Desiro A."/>
            <person name="Gervers K.A."/>
            <person name="Hundley H."/>
            <person name="Kuo A."/>
            <person name="LaButti K."/>
            <person name="Lang B.F."/>
            <person name="Lipzen A."/>
            <person name="O'Donnell K."/>
            <person name="Pangilinan J."/>
            <person name="Reynolds N."/>
            <person name="Sandor L."/>
            <person name="Smith M.E."/>
            <person name="Tsang A."/>
            <person name="Grigoriev I.V."/>
            <person name="Stajich J.E."/>
            <person name="Spatafora J.W."/>
        </authorList>
    </citation>
    <scope>NUCLEOTIDE SEQUENCE</scope>
    <source>
        <strain evidence="23">RSA 2281</strain>
    </source>
</reference>
<evidence type="ECO:0000256" key="11">
    <source>
        <dbReference type="ARBA" id="ARBA00023163"/>
    </source>
</evidence>
<dbReference type="FunFam" id="3.40.50.150:FF:000066">
    <property type="entry name" value="Trimethylguanosine synthase 1"/>
    <property type="match status" value="1"/>
</dbReference>
<evidence type="ECO:0000256" key="12">
    <source>
        <dbReference type="ARBA" id="ARBA00023242"/>
    </source>
</evidence>
<keyword evidence="6" id="KW-0597">Phosphoprotein</keyword>
<comment type="catalytic activity">
    <reaction evidence="17">
        <text>a 5'-end (N(7)-methyl 5'-triphosphoguanosine)-ribonucleoside in snRNA + S-adenosyl-L-methionine = a 5'-end (N(2),N(7)-dimethyl 5'-triphosphoguanosine)-ribonucleoside in snRNA + S-adenosyl-L-homocysteine + H(+)</text>
        <dbReference type="Rhea" id="RHEA:78471"/>
        <dbReference type="Rhea" id="RHEA-COMP:19085"/>
        <dbReference type="Rhea" id="RHEA-COMP:19087"/>
        <dbReference type="ChEBI" id="CHEBI:15378"/>
        <dbReference type="ChEBI" id="CHEBI:57856"/>
        <dbReference type="ChEBI" id="CHEBI:59789"/>
        <dbReference type="ChEBI" id="CHEBI:156461"/>
        <dbReference type="ChEBI" id="CHEBI:172880"/>
    </reaction>
    <physiologicalReaction direction="left-to-right" evidence="17">
        <dbReference type="Rhea" id="RHEA:78472"/>
    </physiologicalReaction>
</comment>
<evidence type="ECO:0000256" key="2">
    <source>
        <dbReference type="ARBA" id="ARBA00004496"/>
    </source>
</evidence>
<keyword evidence="10" id="KW-0805">Transcription regulation</keyword>
<comment type="subunit">
    <text evidence="20">May form homooligomers. Interacts with CREBBP/CBP, EED/WAIT1, EP300/P300, NCOA6/PRIP, PPARBP/PBP and SMN.</text>
</comment>
<sequence length="298" mass="33246">MNNQEDVNNTKYDGTNIPATAATVAAKRKAAGFDAYSGYDQIVPKKKKRSRKRKNNNSAWVPLVGAAIEQSELFNDVIVRYSPNDLPSDLTKYYNQRYSYFSKYDQGILMDREGWFSVTPEKIAKHIAERCRSNVIIDAFSGCGGNAIQFALTCERVIAIDIDPVKLHCARHNARIYGVEDRIEFIQGDFFKLAPTLKANVVFLSPPWGGPSYQQSSVFDITTMIPGNGVVIHSLASKITPEVAYFMPRNANPQQLAQLAGPKGVCEIEQNFLRGSLKALTVYYGDLANQDYIVQAQQ</sequence>
<dbReference type="PANTHER" id="PTHR14741:SF32">
    <property type="entry name" value="TRIMETHYLGUANOSINE SYNTHASE"/>
    <property type="match status" value="1"/>
</dbReference>
<dbReference type="AlphaFoldDB" id="A0AAD5JS43"/>
<keyword evidence="5" id="KW-0963">Cytoplasm</keyword>
<evidence type="ECO:0000256" key="8">
    <source>
        <dbReference type="ARBA" id="ARBA00022679"/>
    </source>
</evidence>